<dbReference type="EMBL" id="DQWE01000407">
    <property type="protein sequence ID" value="HDI83871.1"/>
    <property type="molecule type" value="Genomic_DNA"/>
</dbReference>
<evidence type="ECO:0000256" key="13">
    <source>
        <dbReference type="RuleBase" id="RU003694"/>
    </source>
</evidence>
<gene>
    <name evidence="15" type="primary">fabF</name>
    <name evidence="15" type="ORF">ENF18_08800</name>
</gene>
<keyword evidence="7" id="KW-0276">Fatty acid metabolism</keyword>
<comment type="caution">
    <text evidence="15">The sequence shown here is derived from an EMBL/GenBank/DDBJ whole genome shotgun (WGS) entry which is preliminary data.</text>
</comment>
<dbReference type="NCBIfam" id="NF005589">
    <property type="entry name" value="PRK07314.1"/>
    <property type="match status" value="1"/>
</dbReference>
<accession>A0A7C0ZDR3</accession>
<keyword evidence="5 11" id="KW-0444">Lipid biosynthesis</keyword>
<keyword evidence="8" id="KW-0443">Lipid metabolism</keyword>
<dbReference type="PROSITE" id="PS00606">
    <property type="entry name" value="KS3_1"/>
    <property type="match status" value="1"/>
</dbReference>
<evidence type="ECO:0000256" key="4">
    <source>
        <dbReference type="ARBA" id="ARBA00014657"/>
    </source>
</evidence>
<keyword evidence="10 11" id="KW-0012">Acyltransferase</keyword>
<comment type="catalytic activity">
    <reaction evidence="11">
        <text>a fatty acyl-[ACP] + malonyl-[ACP] + H(+) = a 3-oxoacyl-[ACP] + holo-[ACP] + CO2</text>
        <dbReference type="Rhea" id="RHEA:22836"/>
        <dbReference type="Rhea" id="RHEA-COMP:9623"/>
        <dbReference type="Rhea" id="RHEA-COMP:9685"/>
        <dbReference type="Rhea" id="RHEA-COMP:9916"/>
        <dbReference type="Rhea" id="RHEA-COMP:14125"/>
        <dbReference type="ChEBI" id="CHEBI:15378"/>
        <dbReference type="ChEBI" id="CHEBI:16526"/>
        <dbReference type="ChEBI" id="CHEBI:64479"/>
        <dbReference type="ChEBI" id="CHEBI:78449"/>
        <dbReference type="ChEBI" id="CHEBI:78776"/>
        <dbReference type="ChEBI" id="CHEBI:138651"/>
    </reaction>
</comment>
<keyword evidence="6 11" id="KW-0808">Transferase</keyword>
<feature type="active site" description="For beta-ketoacyl synthase activity" evidence="12">
    <location>
        <position position="166"/>
    </location>
</feature>
<dbReference type="Proteomes" id="UP000885847">
    <property type="component" value="Unassembled WGS sequence"/>
</dbReference>
<dbReference type="Gene3D" id="3.40.47.10">
    <property type="match status" value="1"/>
</dbReference>
<comment type="pathway">
    <text evidence="1 11">Lipid metabolism; fatty acid biosynthesis.</text>
</comment>
<dbReference type="AlphaFoldDB" id="A0A7C0ZDR3"/>
<comment type="function">
    <text evidence="11">Involved in the type II fatty acid elongation cycle. Catalyzes the elongation of a wide range of acyl-ACP by the addition of two carbons from malonyl-ACP to an acyl acceptor. Can efficiently catalyze the conversion of palmitoleoyl-ACP (cis-hexadec-9-enoyl-ACP) to cis-vaccenoyl-ACP (cis-octadec-11-enoyl-ACP), an essential step in the thermal regulation of fatty acid composition.</text>
</comment>
<dbReference type="GO" id="GO:0006633">
    <property type="term" value="P:fatty acid biosynthetic process"/>
    <property type="evidence" value="ECO:0007669"/>
    <property type="project" value="UniProtKB-UniRule"/>
</dbReference>
<dbReference type="UniPathway" id="UPA00094"/>
<evidence type="ECO:0000256" key="12">
    <source>
        <dbReference type="PIRSR" id="PIRSR000447-1"/>
    </source>
</evidence>
<dbReference type="GO" id="GO:0004315">
    <property type="term" value="F:3-oxoacyl-[acyl-carrier-protein] synthase activity"/>
    <property type="evidence" value="ECO:0007669"/>
    <property type="project" value="UniProtKB-UniRule"/>
</dbReference>
<dbReference type="SMART" id="SM00825">
    <property type="entry name" value="PKS_KS"/>
    <property type="match status" value="1"/>
</dbReference>
<organism evidence="15">
    <name type="scientific">candidate division WOR-3 bacterium</name>
    <dbReference type="NCBI Taxonomy" id="2052148"/>
    <lineage>
        <taxon>Bacteria</taxon>
        <taxon>Bacteria division WOR-3</taxon>
    </lineage>
</organism>
<dbReference type="Pfam" id="PF02801">
    <property type="entry name" value="Ketoacyl-synt_C"/>
    <property type="match status" value="1"/>
</dbReference>
<dbReference type="PANTHER" id="PTHR11712:SF336">
    <property type="entry name" value="3-OXOACYL-[ACYL-CARRIER-PROTEIN] SYNTHASE, MITOCHONDRIAL"/>
    <property type="match status" value="1"/>
</dbReference>
<evidence type="ECO:0000256" key="10">
    <source>
        <dbReference type="ARBA" id="ARBA00023315"/>
    </source>
</evidence>
<dbReference type="InterPro" id="IPR000794">
    <property type="entry name" value="Beta-ketoacyl_synthase"/>
</dbReference>
<proteinExistence type="inferred from homology"/>
<evidence type="ECO:0000256" key="9">
    <source>
        <dbReference type="ARBA" id="ARBA00023160"/>
    </source>
</evidence>
<sequence>MKYRAVVTGLGVVSPVGNSLPEFWKSICEGKCGISRIERFDVSSDEFSVKIAGEIKDFDPRKRISDPKILKRRDRFTIYALYSAMEAIEDAGLDLETLKKERVGVIVASGIGGVETWEQQHKRLLNLGPSRVSPFFIPMLIINTAPGSIAIHFGLKGPNFSVVSACASSGHAIGEALRKIQFGEADVMIVGGTEAPVTPLAIAGFSVMKALSTRNDEPEKASRPFDKNRDGFVVSEGSAILIVEELEHAKRRGAKIYAELAGYGATDDAFHITAPDETGEGPAMAMKRAIEDAGLKPEDVDYINAHGTSTPLNDKIETLAIKIALGEHARKVQISSTKSMTGHLLGATSAVEAVATVMTIKEGFIPPTINYEEPDPDCDLDYVPNQGRKSEVNVALSNSFGFGGHNVSLLFKKYEEEQ</sequence>
<evidence type="ECO:0000256" key="1">
    <source>
        <dbReference type="ARBA" id="ARBA00005194"/>
    </source>
</evidence>
<name>A0A7C0ZDR3_UNCW3</name>
<dbReference type="PIRSF" id="PIRSF000447">
    <property type="entry name" value="KAS_II"/>
    <property type="match status" value="1"/>
</dbReference>
<keyword evidence="9 11" id="KW-0275">Fatty acid biosynthesis</keyword>
<comment type="similarity">
    <text evidence="2 11 13">Belongs to the thiolase-like superfamily. Beta-ketoacyl-ACP synthases family.</text>
</comment>
<dbReference type="InterPro" id="IPR014030">
    <property type="entry name" value="Ketoacyl_synth_N"/>
</dbReference>
<protein>
    <recommendedName>
        <fullName evidence="4 11">3-oxoacyl-[acyl-carrier-protein] synthase 2</fullName>
        <ecNumber evidence="3 11">2.3.1.179</ecNumber>
    </recommendedName>
</protein>
<feature type="domain" description="Ketosynthase family 3 (KS3)" evidence="14">
    <location>
        <begin position="2"/>
        <end position="413"/>
    </location>
</feature>
<dbReference type="SUPFAM" id="SSF53901">
    <property type="entry name" value="Thiolase-like"/>
    <property type="match status" value="2"/>
</dbReference>
<dbReference type="GO" id="GO:0005829">
    <property type="term" value="C:cytosol"/>
    <property type="evidence" value="ECO:0007669"/>
    <property type="project" value="TreeGrafter"/>
</dbReference>
<dbReference type="InterPro" id="IPR016039">
    <property type="entry name" value="Thiolase-like"/>
</dbReference>
<evidence type="ECO:0000256" key="5">
    <source>
        <dbReference type="ARBA" id="ARBA00022516"/>
    </source>
</evidence>
<dbReference type="Pfam" id="PF00109">
    <property type="entry name" value="ketoacyl-synt"/>
    <property type="match status" value="1"/>
</dbReference>
<dbReference type="PANTHER" id="PTHR11712">
    <property type="entry name" value="POLYKETIDE SYNTHASE-RELATED"/>
    <property type="match status" value="1"/>
</dbReference>
<dbReference type="InterPro" id="IPR020841">
    <property type="entry name" value="PKS_Beta-ketoAc_synthase_dom"/>
</dbReference>
<dbReference type="PROSITE" id="PS52004">
    <property type="entry name" value="KS3_2"/>
    <property type="match status" value="1"/>
</dbReference>
<evidence type="ECO:0000256" key="6">
    <source>
        <dbReference type="ARBA" id="ARBA00022679"/>
    </source>
</evidence>
<evidence type="ECO:0000256" key="7">
    <source>
        <dbReference type="ARBA" id="ARBA00022832"/>
    </source>
</evidence>
<evidence type="ECO:0000256" key="3">
    <source>
        <dbReference type="ARBA" id="ARBA00012356"/>
    </source>
</evidence>
<dbReference type="NCBIfam" id="TIGR03150">
    <property type="entry name" value="fabF"/>
    <property type="match status" value="1"/>
</dbReference>
<evidence type="ECO:0000259" key="14">
    <source>
        <dbReference type="PROSITE" id="PS52004"/>
    </source>
</evidence>
<dbReference type="InterPro" id="IPR018201">
    <property type="entry name" value="Ketoacyl_synth_AS"/>
</dbReference>
<evidence type="ECO:0000256" key="11">
    <source>
        <dbReference type="PIRNR" id="PIRNR000447"/>
    </source>
</evidence>
<comment type="catalytic activity">
    <reaction evidence="11">
        <text>(9Z)-hexadecenoyl-[ACP] + malonyl-[ACP] + H(+) = 3-oxo-(11Z)-octadecenoyl-[ACP] + holo-[ACP] + CO2</text>
        <dbReference type="Rhea" id="RHEA:55040"/>
        <dbReference type="Rhea" id="RHEA-COMP:9623"/>
        <dbReference type="Rhea" id="RHEA-COMP:9685"/>
        <dbReference type="Rhea" id="RHEA-COMP:10800"/>
        <dbReference type="Rhea" id="RHEA-COMP:14074"/>
        <dbReference type="ChEBI" id="CHEBI:15378"/>
        <dbReference type="ChEBI" id="CHEBI:16526"/>
        <dbReference type="ChEBI" id="CHEBI:64479"/>
        <dbReference type="ChEBI" id="CHEBI:78449"/>
        <dbReference type="ChEBI" id="CHEBI:83989"/>
        <dbReference type="ChEBI" id="CHEBI:138538"/>
        <dbReference type="EC" id="2.3.1.179"/>
    </reaction>
</comment>
<evidence type="ECO:0000313" key="15">
    <source>
        <dbReference type="EMBL" id="HDI83871.1"/>
    </source>
</evidence>
<evidence type="ECO:0000256" key="8">
    <source>
        <dbReference type="ARBA" id="ARBA00023098"/>
    </source>
</evidence>
<dbReference type="FunFam" id="3.40.47.10:FF:000009">
    <property type="entry name" value="3-oxoacyl-[acyl-carrier-protein] synthase 2"/>
    <property type="match status" value="1"/>
</dbReference>
<dbReference type="CDD" id="cd00834">
    <property type="entry name" value="KAS_I_II"/>
    <property type="match status" value="1"/>
</dbReference>
<evidence type="ECO:0000256" key="2">
    <source>
        <dbReference type="ARBA" id="ARBA00008467"/>
    </source>
</evidence>
<dbReference type="InterPro" id="IPR017568">
    <property type="entry name" value="3-oxoacyl-ACP_synth-2"/>
</dbReference>
<reference evidence="15" key="1">
    <citation type="journal article" date="2020" name="mSystems">
        <title>Genome- and Community-Level Interaction Insights into Carbon Utilization and Element Cycling Functions of Hydrothermarchaeota in Hydrothermal Sediment.</title>
        <authorList>
            <person name="Zhou Z."/>
            <person name="Liu Y."/>
            <person name="Xu W."/>
            <person name="Pan J."/>
            <person name="Luo Z.H."/>
            <person name="Li M."/>
        </authorList>
    </citation>
    <scope>NUCLEOTIDE SEQUENCE [LARGE SCALE GENOMIC DNA]</scope>
    <source>
        <strain evidence="15">HyVt-102</strain>
    </source>
</reference>
<dbReference type="EC" id="2.3.1.179" evidence="3 11"/>
<dbReference type="InterPro" id="IPR014031">
    <property type="entry name" value="Ketoacyl_synth_C"/>
</dbReference>